<dbReference type="RefSeq" id="XP_039593015.1">
    <property type="nucleotide sequence ID" value="XM_039737081.1"/>
</dbReference>
<dbReference type="EMBL" id="JAATIS010004040">
    <property type="protein sequence ID" value="KAG2462391.1"/>
    <property type="molecule type" value="Genomic_DNA"/>
</dbReference>
<feature type="transmembrane region" description="Helical" evidence="10">
    <location>
        <begin position="110"/>
        <end position="130"/>
    </location>
</feature>
<dbReference type="Pfam" id="PF07885">
    <property type="entry name" value="Ion_trans_2"/>
    <property type="match status" value="2"/>
</dbReference>
<comment type="caution">
    <text evidence="12">The sequence shown here is derived from an EMBL/GenBank/DDBJ whole genome shotgun (WGS) entry which is preliminary data.</text>
</comment>
<keyword evidence="4" id="KW-0630">Potassium</keyword>
<comment type="subcellular location">
    <subcellularLocation>
        <location evidence="1">Membrane</location>
        <topology evidence="1">Multi-pass membrane protein</topology>
    </subcellularLocation>
</comment>
<dbReference type="GeneID" id="120515779"/>
<organism evidence="12 13">
    <name type="scientific">Polypterus senegalus</name>
    <name type="common">Senegal bichir</name>
    <dbReference type="NCBI Taxonomy" id="55291"/>
    <lineage>
        <taxon>Eukaryota</taxon>
        <taxon>Metazoa</taxon>
        <taxon>Chordata</taxon>
        <taxon>Craniata</taxon>
        <taxon>Vertebrata</taxon>
        <taxon>Euteleostomi</taxon>
        <taxon>Actinopterygii</taxon>
        <taxon>Polypteriformes</taxon>
        <taxon>Polypteridae</taxon>
        <taxon>Polypterus</taxon>
    </lineage>
</organism>
<dbReference type="AlphaFoldDB" id="A0A8X8BQ72"/>
<dbReference type="PANTHER" id="PTHR11003">
    <property type="entry name" value="POTASSIUM CHANNEL, SUBFAMILY K"/>
    <property type="match status" value="1"/>
</dbReference>
<keyword evidence="13" id="KW-1185">Reference proteome</keyword>
<keyword evidence="5 10" id="KW-1133">Transmembrane helix</keyword>
<dbReference type="PANTHER" id="PTHR11003:SF346">
    <property type="entry name" value="POTASSIUM CHANNEL SUBFAMILY K MEMBER 18"/>
    <property type="match status" value="1"/>
</dbReference>
<feature type="domain" description="Potassium channel" evidence="11">
    <location>
        <begin position="103"/>
        <end position="162"/>
    </location>
</feature>
<dbReference type="InterPro" id="IPR003280">
    <property type="entry name" value="2pore_dom_K_chnl"/>
</dbReference>
<keyword evidence="7 10" id="KW-0472">Membrane</keyword>
<dbReference type="Gene3D" id="1.10.287.70">
    <property type="match status" value="1"/>
</dbReference>
<evidence type="ECO:0000256" key="2">
    <source>
        <dbReference type="ARBA" id="ARBA00022448"/>
    </source>
</evidence>
<reference evidence="12 13" key="1">
    <citation type="journal article" date="2021" name="Cell">
        <title>Tracing the genetic footprints of vertebrate landing in non-teleost ray-finned fishes.</title>
        <authorList>
            <person name="Bi X."/>
            <person name="Wang K."/>
            <person name="Yang L."/>
            <person name="Pan H."/>
            <person name="Jiang H."/>
            <person name="Wei Q."/>
            <person name="Fang M."/>
            <person name="Yu H."/>
            <person name="Zhu C."/>
            <person name="Cai Y."/>
            <person name="He Y."/>
            <person name="Gan X."/>
            <person name="Zeng H."/>
            <person name="Yu D."/>
            <person name="Zhu Y."/>
            <person name="Jiang H."/>
            <person name="Qiu Q."/>
            <person name="Yang H."/>
            <person name="Zhang Y.E."/>
            <person name="Wang W."/>
            <person name="Zhu M."/>
            <person name="He S."/>
            <person name="Zhang G."/>
        </authorList>
    </citation>
    <scope>NUCLEOTIDE SEQUENCE [LARGE SCALE GENOMIC DNA]</scope>
    <source>
        <strain evidence="12">Bchr_013</strain>
    </source>
</reference>
<protein>
    <submittedName>
        <fullName evidence="12">KCNKI protein</fullName>
    </submittedName>
</protein>
<feature type="transmembrane region" description="Helical" evidence="10">
    <location>
        <begin position="317"/>
        <end position="339"/>
    </location>
</feature>
<keyword evidence="6 9" id="KW-0406">Ion transport</keyword>
<evidence type="ECO:0000256" key="8">
    <source>
        <dbReference type="ARBA" id="ARBA00023303"/>
    </source>
</evidence>
<keyword evidence="8 9" id="KW-0407">Ion channel</keyword>
<evidence type="ECO:0000256" key="10">
    <source>
        <dbReference type="SAM" id="Phobius"/>
    </source>
</evidence>
<keyword evidence="2 9" id="KW-0813">Transport</keyword>
<accession>A0A8X8BQ72</accession>
<feature type="domain" description="Potassium channel" evidence="11">
    <location>
        <begin position="298"/>
        <end position="369"/>
    </location>
</feature>
<evidence type="ECO:0000256" key="4">
    <source>
        <dbReference type="ARBA" id="ARBA00022958"/>
    </source>
</evidence>
<keyword evidence="3 9" id="KW-0812">Transmembrane</keyword>
<comment type="similarity">
    <text evidence="9">Belongs to the two pore domain potassium channel (TC 1.A.1.8) family.</text>
</comment>
<evidence type="ECO:0000256" key="6">
    <source>
        <dbReference type="ARBA" id="ARBA00023065"/>
    </source>
</evidence>
<dbReference type="GO" id="GO:0030322">
    <property type="term" value="P:stabilization of membrane potential"/>
    <property type="evidence" value="ECO:0007669"/>
    <property type="project" value="TreeGrafter"/>
</dbReference>
<feature type="transmembrane region" description="Helical" evidence="10">
    <location>
        <begin position="24"/>
        <end position="45"/>
    </location>
</feature>
<name>A0A8X8BQ72_POLSE</name>
<feature type="transmembrane region" description="Helical" evidence="10">
    <location>
        <begin position="288"/>
        <end position="305"/>
    </location>
</feature>
<evidence type="ECO:0000256" key="9">
    <source>
        <dbReference type="RuleBase" id="RU003857"/>
    </source>
</evidence>
<evidence type="ECO:0000256" key="1">
    <source>
        <dbReference type="ARBA" id="ARBA00004141"/>
    </source>
</evidence>
<proteinExistence type="inferred from homology"/>
<gene>
    <name evidence="12" type="primary">Kcnk18</name>
    <name evidence="12" type="ORF">GTO96_0001892</name>
</gene>
<dbReference type="OrthoDB" id="297496at2759"/>
<dbReference type="GO" id="GO:0015271">
    <property type="term" value="F:outward rectifier potassium channel activity"/>
    <property type="evidence" value="ECO:0007669"/>
    <property type="project" value="TreeGrafter"/>
</dbReference>
<feature type="non-terminal residue" evidence="12">
    <location>
        <position position="1"/>
    </location>
</feature>
<dbReference type="SUPFAM" id="SSF81324">
    <property type="entry name" value="Voltage-gated potassium channels"/>
    <property type="match status" value="2"/>
</dbReference>
<evidence type="ECO:0000259" key="11">
    <source>
        <dbReference type="Pfam" id="PF07885"/>
    </source>
</evidence>
<evidence type="ECO:0000313" key="12">
    <source>
        <dbReference type="EMBL" id="KAG2462391.1"/>
    </source>
</evidence>
<evidence type="ECO:0000313" key="13">
    <source>
        <dbReference type="Proteomes" id="UP000886611"/>
    </source>
</evidence>
<feature type="transmembrane region" description="Helical" evidence="10">
    <location>
        <begin position="142"/>
        <end position="166"/>
    </location>
</feature>
<evidence type="ECO:0000256" key="5">
    <source>
        <dbReference type="ARBA" id="ARBA00022989"/>
    </source>
</evidence>
<dbReference type="InterPro" id="IPR013099">
    <property type="entry name" value="K_chnl_dom"/>
</dbReference>
<evidence type="ECO:0000256" key="3">
    <source>
        <dbReference type="ARBA" id="ARBA00022692"/>
    </source>
</evidence>
<dbReference type="GO" id="GO:0022841">
    <property type="term" value="F:potassium ion leak channel activity"/>
    <property type="evidence" value="ECO:0007669"/>
    <property type="project" value="TreeGrafter"/>
</dbReference>
<dbReference type="Proteomes" id="UP000886611">
    <property type="component" value="Unassembled WGS sequence"/>
</dbReference>
<feature type="transmembrane region" description="Helical" evidence="10">
    <location>
        <begin position="345"/>
        <end position="367"/>
    </location>
</feature>
<evidence type="ECO:0000256" key="7">
    <source>
        <dbReference type="ARBA" id="ARBA00023136"/>
    </source>
</evidence>
<sequence>MCADEEAGRNCQVKRRCCTAACQLLPHFCLILSLVGYAVLGALLFRHIEGGLTTPDPRYDLFVTRLWNISRNHSSDDEDAWRQAFMEDAKIRISKDFDVQWLQKPEQWNFFGSLFFCCTVFTTVGYGHIYPITGAGKVACMVYAMIGIPLMLFVIADVGDVLAVIFSRSYNRLRKLYSKNKPLLPKLCPSQQKPQENMPSRAYCFTRDMVAIKEPMSITQVLSTQSTIKRKSLQLKNAEIFDKIIARENIPVGKLMRSTSCPELDRLHKPSPFSMWDFTGIGEELDKLDVPVTLIVVVILTYIFLEASILRLWEDQWTFFSAFYFCFITLTTIGFGDIVPNHPNYFMVTSFFIIVGMAIMSMAFKLGQSRIVSCYRKLIQLISGGKVKNPE</sequence>
<dbReference type="PRINTS" id="PR01333">
    <property type="entry name" value="2POREKCHANEL"/>
</dbReference>
<feature type="non-terminal residue" evidence="12">
    <location>
        <position position="391"/>
    </location>
</feature>
<dbReference type="GO" id="GO:0005886">
    <property type="term" value="C:plasma membrane"/>
    <property type="evidence" value="ECO:0007669"/>
    <property type="project" value="TreeGrafter"/>
</dbReference>